<evidence type="ECO:0000259" key="2">
    <source>
        <dbReference type="PROSITE" id="PS51154"/>
    </source>
</evidence>
<comment type="caution">
    <text evidence="3">The sequence shown here is derived from an EMBL/GenBank/DDBJ whole genome shotgun (WGS) entry which is preliminary data.</text>
</comment>
<accession>A0A3S3BPC4</accession>
<dbReference type="SUPFAM" id="SSF52949">
    <property type="entry name" value="Macro domain-like"/>
    <property type="match status" value="1"/>
</dbReference>
<dbReference type="Proteomes" id="UP000284333">
    <property type="component" value="Unassembled WGS sequence"/>
</dbReference>
<evidence type="ECO:0000313" key="3">
    <source>
        <dbReference type="EMBL" id="RVW06015.1"/>
    </source>
</evidence>
<proteinExistence type="predicted"/>
<protein>
    <recommendedName>
        <fullName evidence="2">Macro domain-containing protein</fullName>
    </recommendedName>
</protein>
<dbReference type="SMART" id="SM00506">
    <property type="entry name" value="A1pp"/>
    <property type="match status" value="1"/>
</dbReference>
<dbReference type="Pfam" id="PF22554">
    <property type="entry name" value="Chap-C"/>
    <property type="match status" value="1"/>
</dbReference>
<name>A0A3S3BPC4_9NOCA</name>
<feature type="region of interest" description="Disordered" evidence="1">
    <location>
        <begin position="178"/>
        <end position="213"/>
    </location>
</feature>
<dbReference type="Pfam" id="PF01661">
    <property type="entry name" value="Macro"/>
    <property type="match status" value="1"/>
</dbReference>
<dbReference type="Gene3D" id="3.40.220.10">
    <property type="entry name" value="Leucine Aminopeptidase, subunit E, domain 1"/>
    <property type="match status" value="1"/>
</dbReference>
<reference evidence="3 4" key="1">
    <citation type="submission" date="2018-11" db="EMBL/GenBank/DDBJ databases">
        <title>Rhodococcus spongicola sp. nov. and Rhodococcus xishaensis sp. nov. from marine sponges.</title>
        <authorList>
            <person name="Li L."/>
            <person name="Lin H.W."/>
        </authorList>
    </citation>
    <scope>NUCLEOTIDE SEQUENCE [LARGE SCALE GENOMIC DNA]</scope>
    <source>
        <strain evidence="3 4">LHW50502</strain>
    </source>
</reference>
<dbReference type="PANTHER" id="PTHR11106">
    <property type="entry name" value="GANGLIOSIDE INDUCED DIFFERENTIATION ASSOCIATED PROTEIN 2-RELATED"/>
    <property type="match status" value="1"/>
</dbReference>
<gene>
    <name evidence="3" type="ORF">EF834_00635</name>
</gene>
<dbReference type="InterPro" id="IPR002589">
    <property type="entry name" value="Macro_dom"/>
</dbReference>
<dbReference type="OrthoDB" id="6194521at2"/>
<keyword evidence="4" id="KW-1185">Reference proteome</keyword>
<feature type="domain" description="Macro" evidence="2">
    <location>
        <begin position="1"/>
        <end position="171"/>
    </location>
</feature>
<dbReference type="InterPro" id="IPR043472">
    <property type="entry name" value="Macro_dom-like"/>
</dbReference>
<dbReference type="RefSeq" id="WP_127944487.1">
    <property type="nucleotide sequence ID" value="NZ_RKLN01000001.1"/>
</dbReference>
<evidence type="ECO:0000256" key="1">
    <source>
        <dbReference type="SAM" id="MobiDB-lite"/>
    </source>
</evidence>
<evidence type="ECO:0000313" key="4">
    <source>
        <dbReference type="Proteomes" id="UP000284333"/>
    </source>
</evidence>
<organism evidence="3 4">
    <name type="scientific">Rhodococcus spongiicola</name>
    <dbReference type="NCBI Taxonomy" id="2487352"/>
    <lineage>
        <taxon>Bacteria</taxon>
        <taxon>Bacillati</taxon>
        <taxon>Actinomycetota</taxon>
        <taxon>Actinomycetes</taxon>
        <taxon>Mycobacteriales</taxon>
        <taxon>Nocardiaceae</taxon>
        <taxon>Rhodococcus</taxon>
    </lineage>
</organism>
<dbReference type="PANTHER" id="PTHR11106:SF27">
    <property type="entry name" value="MACRO DOMAIN-CONTAINING PROTEIN"/>
    <property type="match status" value="1"/>
</dbReference>
<dbReference type="AlphaFoldDB" id="A0A3S3BPC4"/>
<feature type="compositionally biased region" description="Acidic residues" evidence="1">
    <location>
        <begin position="200"/>
        <end position="209"/>
    </location>
</feature>
<sequence>MTVIEIVLGAITRQRVDAIVNAANSSLLDSSGVVDGQIHANGGPAIAEECRTLRATTLPNGLAEGAAVATTAGELSAKWVIHTVGPRYSRQEDRSEVLQSCYQRSLAVADQLGAETVAFPLLSPGMWPKHDAVTQAVAAVRAARTNVRVVKFVVAFPEVVDLLRRAVDLFSTLTPSVDARSTDSLPRERGDVPSSTPTDDGTEDDEDDPGLPPALMTLIHLDPGGYGLLTAHEVASVCGHDRDAVLDYLRITQVHEIKWRESAKTARGESDSKKGDARDYESRAWARTYESLRSALRVIALPDATRAAPAAAKQSPAS</sequence>
<dbReference type="PROSITE" id="PS51154">
    <property type="entry name" value="MACRO"/>
    <property type="match status" value="1"/>
</dbReference>
<dbReference type="InterPro" id="IPR054342">
    <property type="entry name" value="TY-Chap_C"/>
</dbReference>
<dbReference type="EMBL" id="RKLN01000001">
    <property type="protein sequence ID" value="RVW06015.1"/>
    <property type="molecule type" value="Genomic_DNA"/>
</dbReference>